<keyword evidence="2" id="KW-0732">Signal</keyword>
<dbReference type="AlphaFoldDB" id="A0A150WMK3"/>
<organism evidence="3 4">
    <name type="scientific">Bdellovibrio bacteriovorus</name>
    <dbReference type="NCBI Taxonomy" id="959"/>
    <lineage>
        <taxon>Bacteria</taxon>
        <taxon>Pseudomonadati</taxon>
        <taxon>Bdellovibrionota</taxon>
        <taxon>Bdellovibrionia</taxon>
        <taxon>Bdellovibrionales</taxon>
        <taxon>Pseudobdellovibrionaceae</taxon>
        <taxon>Bdellovibrio</taxon>
    </lineage>
</organism>
<feature type="compositionally biased region" description="Low complexity" evidence="1">
    <location>
        <begin position="429"/>
        <end position="440"/>
    </location>
</feature>
<dbReference type="RefSeq" id="WP_061833236.1">
    <property type="nucleotide sequence ID" value="NZ_LUKE01000001.1"/>
</dbReference>
<dbReference type="EMBL" id="LUKE01000001">
    <property type="protein sequence ID" value="KYG65692.1"/>
    <property type="molecule type" value="Genomic_DNA"/>
</dbReference>
<evidence type="ECO:0000256" key="2">
    <source>
        <dbReference type="SAM" id="SignalP"/>
    </source>
</evidence>
<protein>
    <recommendedName>
        <fullName evidence="5">Cell wall surface anchor family protein</fullName>
    </recommendedName>
</protein>
<name>A0A150WMK3_BDEBC</name>
<feature type="region of interest" description="Disordered" evidence="1">
    <location>
        <begin position="421"/>
        <end position="442"/>
    </location>
</feature>
<evidence type="ECO:0000313" key="3">
    <source>
        <dbReference type="EMBL" id="KYG65692.1"/>
    </source>
</evidence>
<feature type="chain" id="PRO_5007573272" description="Cell wall surface anchor family protein" evidence="2">
    <location>
        <begin position="19"/>
        <end position="727"/>
    </location>
</feature>
<dbReference type="Proteomes" id="UP000075320">
    <property type="component" value="Unassembled WGS sequence"/>
</dbReference>
<evidence type="ECO:0008006" key="5">
    <source>
        <dbReference type="Google" id="ProtNLM"/>
    </source>
</evidence>
<proteinExistence type="predicted"/>
<comment type="caution">
    <text evidence="3">The sequence shown here is derived from an EMBL/GenBank/DDBJ whole genome shotgun (WGS) entry which is preliminary data.</text>
</comment>
<reference evidence="3 4" key="1">
    <citation type="submission" date="2016-03" db="EMBL/GenBank/DDBJ databases">
        <authorList>
            <person name="Ploux O."/>
        </authorList>
    </citation>
    <scope>NUCLEOTIDE SEQUENCE [LARGE SCALE GENOMIC DNA]</scope>
    <source>
        <strain evidence="3 4">R0</strain>
    </source>
</reference>
<sequence>MPVFIVFLILLFFQPSHSAPVTLTYQGRIVRADGTPLEHQNISFLFKITDPSGQCVIYQEYVTGIDMTNSKGVFDVPIGTGNVSWPTGGSFSILDSFNNNSVFSCGSCSGYTCVSSGGTYSAVNTDSRLLRVQFNDGHSWKAISPDNVIRTVPYAAFSLAAQKLGDHGVNAFVLKDSVNGNASCDSGSFLTWNATTKSFGCAGVSGSAGGTVTDVTVASPLAVSNGQSTPHITIQAASNSQHGYLTSTDWTTFNNKLGASTSFGGDVSGTAANISVDKIKNTPLSFSSLANGHILKYSAGSWVNGAISVSDISDLSTNLAGKPDYAQFPTSCTAAQTMTFVSPVGGFTCTNIAIPASQVSGNISGTAAGFSGSLSGDVTGTQSSTTVTKIRNVNVATTTPNAGDVLRYDAGTSSWVPASLPSGSGGGVSSVSATSPLSSSGGDTPSISLAGLSGLGTSHQLLGMNNGASGYEYKTLNGTTQQVIVSHAAGSITLSTPQNIHTAATPTFAGMTLSSLSAAGIRVVASDSAGALTGLASANNAILTTNGSGVPGFQAISGDIFNQYVLQAGRTGGQTIYGGTAASETLTINSTSNSTRGYVLVNPNGGHVGIGTTTPVSRLQVNGDITNAGSVNNTSVNVNFSSGNLQHTALNCQSFVLNNMKDGGAYTFAVKGTSVATCSFTAYSGLGTGALTVHMPIDHGATTSAKHTLYNFLVLGSDVYVSWSPGL</sequence>
<evidence type="ECO:0000256" key="1">
    <source>
        <dbReference type="SAM" id="MobiDB-lite"/>
    </source>
</evidence>
<dbReference type="OrthoDB" id="5287031at2"/>
<accession>A0A150WMK3</accession>
<keyword evidence="4" id="KW-1185">Reference proteome</keyword>
<evidence type="ECO:0000313" key="4">
    <source>
        <dbReference type="Proteomes" id="UP000075320"/>
    </source>
</evidence>
<gene>
    <name evidence="3" type="ORF">AZI86_01045</name>
</gene>
<feature type="signal peptide" evidence="2">
    <location>
        <begin position="1"/>
        <end position="18"/>
    </location>
</feature>